<dbReference type="SMART" id="SM00473">
    <property type="entry name" value="PAN_AP"/>
    <property type="match status" value="1"/>
</dbReference>
<keyword evidence="5" id="KW-0808">Transferase</keyword>
<gene>
    <name evidence="5" type="ORF">CTI12_AA468660</name>
</gene>
<dbReference type="Gene3D" id="3.30.200.20">
    <property type="entry name" value="Phosphorylase Kinase, domain 1"/>
    <property type="match status" value="1"/>
</dbReference>
<dbReference type="InterPro" id="IPR021820">
    <property type="entry name" value="S-locus_recpt_kinase_C"/>
</dbReference>
<keyword evidence="3" id="KW-0812">Transmembrane</keyword>
<evidence type="ECO:0000313" key="5">
    <source>
        <dbReference type="EMBL" id="PWA50481.1"/>
    </source>
</evidence>
<dbReference type="PROSITE" id="PS50948">
    <property type="entry name" value="PAN"/>
    <property type="match status" value="1"/>
</dbReference>
<dbReference type="Proteomes" id="UP000245207">
    <property type="component" value="Unassembled WGS sequence"/>
</dbReference>
<dbReference type="EMBL" id="PKPP01008516">
    <property type="protein sequence ID" value="PWA50481.1"/>
    <property type="molecule type" value="Genomic_DNA"/>
</dbReference>
<keyword evidence="1" id="KW-0732">Signal</keyword>
<protein>
    <submittedName>
        <fullName evidence="5">Receptor kinase 3</fullName>
    </submittedName>
</protein>
<dbReference type="InterPro" id="IPR000858">
    <property type="entry name" value="S_locus_glycoprot_dom"/>
</dbReference>
<proteinExistence type="predicted"/>
<keyword evidence="5" id="KW-0418">Kinase</keyword>
<evidence type="ECO:0000259" key="4">
    <source>
        <dbReference type="PROSITE" id="PS50948"/>
    </source>
</evidence>
<accession>A0A2U1LNA4</accession>
<feature type="transmembrane region" description="Helical" evidence="3">
    <location>
        <begin position="253"/>
        <end position="277"/>
    </location>
</feature>
<evidence type="ECO:0000256" key="2">
    <source>
        <dbReference type="ARBA" id="ARBA00023157"/>
    </source>
</evidence>
<sequence length="397" mass="44284">MNTDGFPEFLLWKNKTEWYRSGAWNGRKLGGVPEMKNSVMEFEVVDTPDEISYSFKMLNNSVYSRLIMSSSGFLRRFTWINSSQTWSESWFAPRDQCDYYKQCGPYGICDTNSSPVCKCMKGFVPKNQQAWDLRDGSEGCVRSSKLDCGSDGFLQLKNMKLPESSKVFVDQTMNLTTCGAICKRNCSCAAYANMEITRGGSGCVMWEVDLIDMRQYADSEGGGQDLYIRVAASDLVPSPTTTKASRKGSGNHLVMIIAITAAGVSTVIIVLVILLLVRWKKPQWLKKSRIDEKGQFEGLLLMKEGNNVPSKNDCSDERTDDKIDLPVYKFTSLVMATNNFSNENKLGYGGFGSVYKLPQPRNPGFNIGPRSSEVEVPINHDESASVNEVTLTTLDGR</sequence>
<dbReference type="AlphaFoldDB" id="A0A2U1LNA4"/>
<dbReference type="STRING" id="35608.A0A2U1LNA4"/>
<evidence type="ECO:0000256" key="3">
    <source>
        <dbReference type="SAM" id="Phobius"/>
    </source>
</evidence>
<feature type="domain" description="Apple" evidence="4">
    <location>
        <begin position="148"/>
        <end position="231"/>
    </location>
</feature>
<keyword evidence="3" id="KW-0472">Membrane</keyword>
<organism evidence="5 6">
    <name type="scientific">Artemisia annua</name>
    <name type="common">Sweet wormwood</name>
    <dbReference type="NCBI Taxonomy" id="35608"/>
    <lineage>
        <taxon>Eukaryota</taxon>
        <taxon>Viridiplantae</taxon>
        <taxon>Streptophyta</taxon>
        <taxon>Embryophyta</taxon>
        <taxon>Tracheophyta</taxon>
        <taxon>Spermatophyta</taxon>
        <taxon>Magnoliopsida</taxon>
        <taxon>eudicotyledons</taxon>
        <taxon>Gunneridae</taxon>
        <taxon>Pentapetalae</taxon>
        <taxon>asterids</taxon>
        <taxon>campanulids</taxon>
        <taxon>Asterales</taxon>
        <taxon>Asteraceae</taxon>
        <taxon>Asteroideae</taxon>
        <taxon>Anthemideae</taxon>
        <taxon>Artemisiinae</taxon>
        <taxon>Artemisia</taxon>
    </lineage>
</organism>
<dbReference type="CDD" id="cd01098">
    <property type="entry name" value="PAN_AP_plant"/>
    <property type="match status" value="1"/>
</dbReference>
<dbReference type="PANTHER" id="PTHR32444">
    <property type="entry name" value="BULB-TYPE LECTIN DOMAIN-CONTAINING PROTEIN"/>
    <property type="match status" value="1"/>
</dbReference>
<keyword evidence="6" id="KW-1185">Reference proteome</keyword>
<keyword evidence="2" id="KW-1015">Disulfide bond</keyword>
<reference evidence="5 6" key="1">
    <citation type="journal article" date="2018" name="Mol. Plant">
        <title>The genome of Artemisia annua provides insight into the evolution of Asteraceae family and artemisinin biosynthesis.</title>
        <authorList>
            <person name="Shen Q."/>
            <person name="Zhang L."/>
            <person name="Liao Z."/>
            <person name="Wang S."/>
            <person name="Yan T."/>
            <person name="Shi P."/>
            <person name="Liu M."/>
            <person name="Fu X."/>
            <person name="Pan Q."/>
            <person name="Wang Y."/>
            <person name="Lv Z."/>
            <person name="Lu X."/>
            <person name="Zhang F."/>
            <person name="Jiang W."/>
            <person name="Ma Y."/>
            <person name="Chen M."/>
            <person name="Hao X."/>
            <person name="Li L."/>
            <person name="Tang Y."/>
            <person name="Lv G."/>
            <person name="Zhou Y."/>
            <person name="Sun X."/>
            <person name="Brodelius P.E."/>
            <person name="Rose J.K.C."/>
            <person name="Tang K."/>
        </authorList>
    </citation>
    <scope>NUCLEOTIDE SEQUENCE [LARGE SCALE GENOMIC DNA]</scope>
    <source>
        <strain evidence="6">cv. Huhao1</strain>
        <tissue evidence="5">Leaf</tissue>
    </source>
</reference>
<dbReference type="InterPro" id="IPR003609">
    <property type="entry name" value="Pan_app"/>
</dbReference>
<keyword evidence="5" id="KW-0675">Receptor</keyword>
<name>A0A2U1LNA4_ARTAN</name>
<keyword evidence="3" id="KW-1133">Transmembrane helix</keyword>
<dbReference type="OrthoDB" id="1933550at2759"/>
<evidence type="ECO:0000313" key="6">
    <source>
        <dbReference type="Proteomes" id="UP000245207"/>
    </source>
</evidence>
<dbReference type="GO" id="GO:0048544">
    <property type="term" value="P:recognition of pollen"/>
    <property type="evidence" value="ECO:0007669"/>
    <property type="project" value="InterPro"/>
</dbReference>
<dbReference type="GO" id="GO:0004674">
    <property type="term" value="F:protein serine/threonine kinase activity"/>
    <property type="evidence" value="ECO:0007669"/>
    <property type="project" value="InterPro"/>
</dbReference>
<dbReference type="Pfam" id="PF08276">
    <property type="entry name" value="PAN_2"/>
    <property type="match status" value="1"/>
</dbReference>
<dbReference type="PANTHER" id="PTHR32444:SF89">
    <property type="entry name" value="S GLYCOPROTEIN"/>
    <property type="match status" value="1"/>
</dbReference>
<dbReference type="Pfam" id="PF11883">
    <property type="entry name" value="DUF3403"/>
    <property type="match status" value="1"/>
</dbReference>
<dbReference type="Pfam" id="PF00954">
    <property type="entry name" value="S_locus_glycop"/>
    <property type="match status" value="1"/>
</dbReference>
<comment type="caution">
    <text evidence="5">The sequence shown here is derived from an EMBL/GenBank/DDBJ whole genome shotgun (WGS) entry which is preliminary data.</text>
</comment>
<evidence type="ECO:0000256" key="1">
    <source>
        <dbReference type="ARBA" id="ARBA00022729"/>
    </source>
</evidence>